<proteinExistence type="predicted"/>
<evidence type="ECO:0000313" key="2">
    <source>
        <dbReference type="Proteomes" id="UP001243375"/>
    </source>
</evidence>
<evidence type="ECO:0000313" key="1">
    <source>
        <dbReference type="EMBL" id="KAJ9114029.1"/>
    </source>
</evidence>
<keyword evidence="2" id="KW-1185">Reference proteome</keyword>
<dbReference type="Proteomes" id="UP001243375">
    <property type="component" value="Unassembled WGS sequence"/>
</dbReference>
<gene>
    <name evidence="1" type="ORF">QFC22_005849</name>
</gene>
<reference evidence="1" key="1">
    <citation type="submission" date="2023-04" db="EMBL/GenBank/DDBJ databases">
        <title>Draft Genome sequencing of Naganishia species isolated from polar environments using Oxford Nanopore Technology.</title>
        <authorList>
            <person name="Leo P."/>
            <person name="Venkateswaran K."/>
        </authorList>
    </citation>
    <scope>NUCLEOTIDE SEQUENCE</scope>
    <source>
        <strain evidence="1">MNA-CCFEE 5425</strain>
    </source>
</reference>
<protein>
    <submittedName>
        <fullName evidence="1">Uncharacterized protein</fullName>
    </submittedName>
</protein>
<name>A0ACC2WS94_9TREE</name>
<comment type="caution">
    <text evidence="1">The sequence shown here is derived from an EMBL/GenBank/DDBJ whole genome shotgun (WGS) entry which is preliminary data.</text>
</comment>
<dbReference type="EMBL" id="JASBWU010000020">
    <property type="protein sequence ID" value="KAJ9114029.1"/>
    <property type="molecule type" value="Genomic_DNA"/>
</dbReference>
<organism evidence="1 2">
    <name type="scientific">Naganishia vaughanmartiniae</name>
    <dbReference type="NCBI Taxonomy" id="1424756"/>
    <lineage>
        <taxon>Eukaryota</taxon>
        <taxon>Fungi</taxon>
        <taxon>Dikarya</taxon>
        <taxon>Basidiomycota</taxon>
        <taxon>Agaricomycotina</taxon>
        <taxon>Tremellomycetes</taxon>
        <taxon>Filobasidiales</taxon>
        <taxon>Filobasidiaceae</taxon>
        <taxon>Naganishia</taxon>
    </lineage>
</organism>
<accession>A0ACC2WS94</accession>
<sequence length="869" mass="92317">MAESLRSSARRAQNPSSHPPTPGLSTKTGKRGTKRGPDGAPLAPAAMVDEDEIKQSLGFVWEDVGTVNEGKKDVDVDGEVADSGALGKKDKQRLLAVLTALSLPPDGFDIHDDTTAAAFAVAKKRARFMQLILDQAFLPPSEDGQSDSKPATESMKTEGARTLRSMLTREEKVERDGLLSHINALSVALVPDVPEPFPSTSHHTAITTPAPTPNTRISGSRAKPVKDAVLIDTLSTVRDVIKAILSPHHGGAKSAEKVDEEEGEKGHDTQKDGVLQWALHQRLAPPQTAAARGKGTMAGLGGDWFSGLAEVRDVVPASAGATEESKMQVEDKEEEDESVMIRMERARAFGNADVVILPRNDDVQHTGATRASAAQPPPPKLGDILFVHPSRVNGSHQWEDRRRPKPARKSLVQHPRYATTFTPSFAPTHDSSAAANEWGYFSTWDAACSRAGLGRWRSTRWGKSFKAAWEDAKEALDEDEDENEQDLGQVELLDRPRATKREIAELLGSLLPSSGMEKGDETHDTHADDVAMEIDPALVDAVDGVQEDMRALQARLDQNALWVRQLQAFQEVRVRTGQRTPMEEEERVAQKLQRSLLQLASATTPAALLPRTMLAESQSASVPLAIILARKVIHISGPNVRGTLDPARPKAMVDNTTAVGKPPGQIAPAPAPVPTNVRASPAPTMSGRGQTPRGSWAGHMPVQQRTPSGNGLIPQSPAGMYAAPPQAAKQASRYTFPPQSNPAGMRSSYPTNPATMGGRSSPIAPLNSVPSVLRNALPHPVGVGSFSPMGRSTLAPTSGNPASMSMMTPTGTGMMPGNSVGAMYAGGGVQQGQGRGIGSSMGISMNNPGIGGGSPAPAFRPSNSMRGSG</sequence>